<dbReference type="GeneID" id="115989183"/>
<proteinExistence type="predicted"/>
<name>A0A7N2LLG1_QUELO</name>
<dbReference type="InParanoid" id="A0A7N2LLG1"/>
<dbReference type="Gramene" id="QL05p016939:mrna">
    <property type="protein sequence ID" value="QL05p016939:mrna"/>
    <property type="gene ID" value="QL05p016939"/>
</dbReference>
<feature type="compositionally biased region" description="Polar residues" evidence="1">
    <location>
        <begin position="86"/>
        <end position="96"/>
    </location>
</feature>
<sequence>MATLKCVHQATGSSKERQENAEQISLPAEHGGDNPPNPEIVGPVITDELGQEKQKLRPEEEKEPLEYQRQIENKAEQKRLAELNKAGSSEGNMEQTSLRHISFDNFNWKYFHQAQGAKSEEK</sequence>
<keyword evidence="3" id="KW-1185">Reference proteome</keyword>
<protein>
    <submittedName>
        <fullName evidence="2">Uncharacterized protein</fullName>
    </submittedName>
</protein>
<dbReference type="AlphaFoldDB" id="A0A7N2LLG1"/>
<dbReference type="EMBL" id="LRBV02000005">
    <property type="status" value="NOT_ANNOTATED_CDS"/>
    <property type="molecule type" value="Genomic_DNA"/>
</dbReference>
<accession>A0A7N2LLG1</accession>
<feature type="compositionally biased region" description="Basic and acidic residues" evidence="1">
    <location>
        <begin position="50"/>
        <end position="82"/>
    </location>
</feature>
<feature type="region of interest" description="Disordered" evidence="1">
    <location>
        <begin position="1"/>
        <end position="96"/>
    </location>
</feature>
<dbReference type="KEGG" id="qlo:115989183"/>
<evidence type="ECO:0000313" key="2">
    <source>
        <dbReference type="EnsemblPlants" id="QL05p016939:mrna"/>
    </source>
</evidence>
<dbReference type="OrthoDB" id="1678635at2759"/>
<reference evidence="2" key="2">
    <citation type="submission" date="2021-01" db="UniProtKB">
        <authorList>
            <consortium name="EnsemblPlants"/>
        </authorList>
    </citation>
    <scope>IDENTIFICATION</scope>
</reference>
<dbReference type="RefSeq" id="XP_030968705.1">
    <property type="nucleotide sequence ID" value="XM_031112845.1"/>
</dbReference>
<reference evidence="2 3" key="1">
    <citation type="journal article" date="2016" name="G3 (Bethesda)">
        <title>First Draft Assembly and Annotation of the Genome of a California Endemic Oak Quercus lobata Nee (Fagaceae).</title>
        <authorList>
            <person name="Sork V.L."/>
            <person name="Fitz-Gibbon S.T."/>
            <person name="Puiu D."/>
            <person name="Crepeau M."/>
            <person name="Gugger P.F."/>
            <person name="Sherman R."/>
            <person name="Stevens K."/>
            <person name="Langley C.H."/>
            <person name="Pellegrini M."/>
            <person name="Salzberg S.L."/>
        </authorList>
    </citation>
    <scope>NUCLEOTIDE SEQUENCE [LARGE SCALE GENOMIC DNA]</scope>
    <source>
        <strain evidence="2 3">cv. SW786</strain>
    </source>
</reference>
<evidence type="ECO:0000256" key="1">
    <source>
        <dbReference type="SAM" id="MobiDB-lite"/>
    </source>
</evidence>
<evidence type="ECO:0000313" key="3">
    <source>
        <dbReference type="Proteomes" id="UP000594261"/>
    </source>
</evidence>
<gene>
    <name evidence="2" type="primary">LOC115989183</name>
</gene>
<organism evidence="2 3">
    <name type="scientific">Quercus lobata</name>
    <name type="common">Valley oak</name>
    <dbReference type="NCBI Taxonomy" id="97700"/>
    <lineage>
        <taxon>Eukaryota</taxon>
        <taxon>Viridiplantae</taxon>
        <taxon>Streptophyta</taxon>
        <taxon>Embryophyta</taxon>
        <taxon>Tracheophyta</taxon>
        <taxon>Spermatophyta</taxon>
        <taxon>Magnoliopsida</taxon>
        <taxon>eudicotyledons</taxon>
        <taxon>Gunneridae</taxon>
        <taxon>Pentapetalae</taxon>
        <taxon>rosids</taxon>
        <taxon>fabids</taxon>
        <taxon>Fagales</taxon>
        <taxon>Fagaceae</taxon>
        <taxon>Quercus</taxon>
    </lineage>
</organism>
<dbReference type="EnsemblPlants" id="QL05p016939:mrna">
    <property type="protein sequence ID" value="QL05p016939:mrna"/>
    <property type="gene ID" value="QL05p016939"/>
</dbReference>
<dbReference type="Proteomes" id="UP000594261">
    <property type="component" value="Chromosome 5"/>
</dbReference>